<organism evidence="2 3">
    <name type="scientific">Desulfoscipio gibsoniae DSM 7213</name>
    <dbReference type="NCBI Taxonomy" id="767817"/>
    <lineage>
        <taxon>Bacteria</taxon>
        <taxon>Bacillati</taxon>
        <taxon>Bacillota</taxon>
        <taxon>Clostridia</taxon>
        <taxon>Eubacteriales</taxon>
        <taxon>Desulfallaceae</taxon>
        <taxon>Desulfoscipio</taxon>
    </lineage>
</organism>
<dbReference type="eggNOG" id="COG0476">
    <property type="taxonomic scope" value="Bacteria"/>
</dbReference>
<dbReference type="Gene3D" id="3.40.50.720">
    <property type="entry name" value="NAD(P)-binding Rossmann-like Domain"/>
    <property type="match status" value="1"/>
</dbReference>
<dbReference type="SUPFAM" id="SSF69572">
    <property type="entry name" value="Activating enzymes of the ubiquitin-like proteins"/>
    <property type="match status" value="1"/>
</dbReference>
<dbReference type="GO" id="GO:0008641">
    <property type="term" value="F:ubiquitin-like modifier activating enzyme activity"/>
    <property type="evidence" value="ECO:0007669"/>
    <property type="project" value="InterPro"/>
</dbReference>
<dbReference type="KEGG" id="dgi:Desgi_0866"/>
<dbReference type="STRING" id="767817.Desgi_0866"/>
<dbReference type="GO" id="GO:0061504">
    <property type="term" value="P:cyclic threonylcarbamoyladenosine biosynthetic process"/>
    <property type="evidence" value="ECO:0007669"/>
    <property type="project" value="TreeGrafter"/>
</dbReference>
<dbReference type="PANTHER" id="PTHR43267">
    <property type="entry name" value="TRNA THREONYLCARBAMOYLADENOSINE DEHYDRATASE"/>
    <property type="match status" value="1"/>
</dbReference>
<dbReference type="InterPro" id="IPR045886">
    <property type="entry name" value="ThiF/MoeB/HesA"/>
</dbReference>
<gene>
    <name evidence="2" type="ORF">Desgi_0866</name>
</gene>
<protein>
    <submittedName>
        <fullName evidence="2">Thiamine biosynthesis protein ThiF, family 2</fullName>
    </submittedName>
</protein>
<evidence type="ECO:0000313" key="3">
    <source>
        <dbReference type="Proteomes" id="UP000013520"/>
    </source>
</evidence>
<dbReference type="NCBIfam" id="TIGR02354">
    <property type="entry name" value="thiF_fam2"/>
    <property type="match status" value="1"/>
</dbReference>
<dbReference type="EMBL" id="CP003273">
    <property type="protein sequence ID" value="AGL00415.1"/>
    <property type="molecule type" value="Genomic_DNA"/>
</dbReference>
<dbReference type="PANTHER" id="PTHR43267:SF3">
    <property type="entry name" value="THIF PROTEIN"/>
    <property type="match status" value="1"/>
</dbReference>
<name>R4KIP8_9FIRM</name>
<reference evidence="2 3" key="1">
    <citation type="submission" date="2012-01" db="EMBL/GenBank/DDBJ databases">
        <title>Complete sequence of Desulfotomaculum gibsoniae DSM 7213.</title>
        <authorList>
            <consortium name="US DOE Joint Genome Institute"/>
            <person name="Lucas S."/>
            <person name="Han J."/>
            <person name="Lapidus A."/>
            <person name="Cheng J.-F."/>
            <person name="Goodwin L."/>
            <person name="Pitluck S."/>
            <person name="Peters L."/>
            <person name="Ovchinnikova G."/>
            <person name="Teshima H."/>
            <person name="Detter J.C."/>
            <person name="Han C."/>
            <person name="Tapia R."/>
            <person name="Land M."/>
            <person name="Hauser L."/>
            <person name="Kyrpides N."/>
            <person name="Ivanova N."/>
            <person name="Pagani I."/>
            <person name="Parshina S."/>
            <person name="Plugge C."/>
            <person name="Muyzer G."/>
            <person name="Kuever J."/>
            <person name="Ivanova A."/>
            <person name="Nazina T."/>
            <person name="Klenk H.-P."/>
            <person name="Brambilla E."/>
            <person name="Spring S."/>
            <person name="Stams A.F."/>
            <person name="Woyke T."/>
        </authorList>
    </citation>
    <scope>NUCLEOTIDE SEQUENCE [LARGE SCALE GENOMIC DNA]</scope>
    <source>
        <strain evidence="2 3">DSM 7213</strain>
    </source>
</reference>
<dbReference type="HOGENOM" id="CLU_013325_10_4_9"/>
<sequence length="207" mass="22713">MNKFEQALLATLGKDNLSKIQRCKIGLAGAGGLGSNCARFLVCSGFKQFKIVDFDQVEYSNLNRQFYFLHQVGQLKVDALDQNLSQINPGLEMEKLPLRIDKTNVHSLFNDCHILIEALDRPEIKRMVVEAYWCSAGLIVAASGLAGWGRGDEIITRRIKSNFFMVGDMVSEATPDSPPLAPGVNIAAAKQADAVLSYVLGVDVHDD</sequence>
<dbReference type="Proteomes" id="UP000013520">
    <property type="component" value="Chromosome"/>
</dbReference>
<evidence type="ECO:0000259" key="1">
    <source>
        <dbReference type="Pfam" id="PF00899"/>
    </source>
</evidence>
<dbReference type="Pfam" id="PF00899">
    <property type="entry name" value="ThiF"/>
    <property type="match status" value="1"/>
</dbReference>
<evidence type="ECO:0000313" key="2">
    <source>
        <dbReference type="EMBL" id="AGL00415.1"/>
    </source>
</evidence>
<dbReference type="InterPro" id="IPR035985">
    <property type="entry name" value="Ubiquitin-activating_enz"/>
</dbReference>
<dbReference type="OrthoDB" id="9804286at2"/>
<keyword evidence="3" id="KW-1185">Reference proteome</keyword>
<feature type="domain" description="THIF-type NAD/FAD binding fold" evidence="1">
    <location>
        <begin position="6"/>
        <end position="200"/>
    </location>
</feature>
<proteinExistence type="predicted"/>
<dbReference type="InterPro" id="IPR000594">
    <property type="entry name" value="ThiF_NAD_FAD-bd"/>
</dbReference>
<dbReference type="AlphaFoldDB" id="R4KIP8"/>
<dbReference type="InterPro" id="IPR012729">
    <property type="entry name" value="ThiF_fam2"/>
</dbReference>
<dbReference type="RefSeq" id="WP_006521069.1">
    <property type="nucleotide sequence ID" value="NC_021184.1"/>
</dbReference>
<dbReference type="NCBIfam" id="NF006395">
    <property type="entry name" value="PRK08644.1"/>
    <property type="match status" value="1"/>
</dbReference>
<dbReference type="GO" id="GO:0061503">
    <property type="term" value="F:tRNA threonylcarbamoyladenosine dehydratase"/>
    <property type="evidence" value="ECO:0007669"/>
    <property type="project" value="TreeGrafter"/>
</dbReference>
<accession>R4KIP8</accession>